<keyword evidence="2" id="KW-1185">Reference proteome</keyword>
<name>A0AAQ4F2W2_AMBAM</name>
<sequence length="77" mass="8891">MSAPIYERFIYQSNVGLPLKHSTLEWSRESACVEQRRRCSTEVVVWTFLPQEARSPSCGRHHEGLLMSSGKYSSFVR</sequence>
<comment type="caution">
    <text evidence="1">The sequence shown here is derived from an EMBL/GenBank/DDBJ whole genome shotgun (WGS) entry which is preliminary data.</text>
</comment>
<organism evidence="1 2">
    <name type="scientific">Amblyomma americanum</name>
    <name type="common">Lone star tick</name>
    <dbReference type="NCBI Taxonomy" id="6943"/>
    <lineage>
        <taxon>Eukaryota</taxon>
        <taxon>Metazoa</taxon>
        <taxon>Ecdysozoa</taxon>
        <taxon>Arthropoda</taxon>
        <taxon>Chelicerata</taxon>
        <taxon>Arachnida</taxon>
        <taxon>Acari</taxon>
        <taxon>Parasitiformes</taxon>
        <taxon>Ixodida</taxon>
        <taxon>Ixodoidea</taxon>
        <taxon>Ixodidae</taxon>
        <taxon>Amblyomminae</taxon>
        <taxon>Amblyomma</taxon>
    </lineage>
</organism>
<accession>A0AAQ4F2W2</accession>
<dbReference type="Proteomes" id="UP001321473">
    <property type="component" value="Unassembled WGS sequence"/>
</dbReference>
<gene>
    <name evidence="1" type="ORF">V5799_017577</name>
</gene>
<reference evidence="1 2" key="1">
    <citation type="journal article" date="2023" name="Arcadia Sci">
        <title>De novo assembly of a long-read Amblyomma americanum tick genome.</title>
        <authorList>
            <person name="Chou S."/>
            <person name="Poskanzer K.E."/>
            <person name="Rollins M."/>
            <person name="Thuy-Boun P.S."/>
        </authorList>
    </citation>
    <scope>NUCLEOTIDE SEQUENCE [LARGE SCALE GENOMIC DNA]</scope>
    <source>
        <strain evidence="1">F_SG_1</strain>
        <tissue evidence="1">Salivary glands</tissue>
    </source>
</reference>
<dbReference type="EMBL" id="JARKHS020008049">
    <property type="protein sequence ID" value="KAK8781082.1"/>
    <property type="molecule type" value="Genomic_DNA"/>
</dbReference>
<dbReference type="AlphaFoldDB" id="A0AAQ4F2W2"/>
<evidence type="ECO:0000313" key="1">
    <source>
        <dbReference type="EMBL" id="KAK8781082.1"/>
    </source>
</evidence>
<proteinExistence type="predicted"/>
<evidence type="ECO:0000313" key="2">
    <source>
        <dbReference type="Proteomes" id="UP001321473"/>
    </source>
</evidence>
<protein>
    <submittedName>
        <fullName evidence="1">Uncharacterized protein</fullName>
    </submittedName>
</protein>